<evidence type="ECO:0000313" key="2">
    <source>
        <dbReference type="EMBL" id="PZX04585.1"/>
    </source>
</evidence>
<dbReference type="NCBIfam" id="TIGR03237">
    <property type="entry name" value="dnd_assoc_2"/>
    <property type="match status" value="1"/>
</dbReference>
<sequence>MLSPFYKIVAKQLQSFFNQKAKKNEIGRYYLELPSEEYMENIVTALKELPETERFVYQASEEAKPYETIALAYDNAKFIIASTLNNTHVDFIVTLRNEMSEQKEDWENASIVMISNKKLDSIRGGSISLTAEGFPLHSSQVVGNIMTMVLNSSLPSQDKEMIKHYLKRHGEVQQYQNVSFLDFEDLLKWVNQEEMQNEDYRMISYFPDPDLAKLIEERNVFEENTKDFSLRDKKIQERLRENTNMYEEISRIKELGDEERILKERFDQKVGSKLVKDKEDITFGDLISAQEKVNKMKAISYKSEESKVWVVENDETTILKTVWKIESQLRTHDFIIFVPALKENQSVRVRLPFTTNTNEMYINTKSRQHTRSSGYALEVNIPYSKNSTFVQSKYKHEDLTKGSFTFRFLVLPIASNLLSRHRQSFSLNKDGHLVLEFNEEQVIFGDNPVAEFEITEKDSVIKIPETGMKLTFAPDVLETETTKINFVVNIDNINITCEVEDEILGAPTLTAAQLWQRKIQRKMSVDFVELDQRIILGDKPFVTKKEARHFYEIEEKWVAEGWQAVHKKMTNHSPIEISMPEKLATSYQAFLAYFQVQNNIPSFMFYNEELRILADNYVENFIDAIDNIQQGQHMSAEVRNLLYLGTLQEDSTIYMTPFSPLNVAYQLAVVNELAGEEVDRRILSKLNAAYTITYLVSPEDEIYKPVANASHAEWHEFRLQQQVSIGETNEYLAKVVEEKLKQFSVYYKYLFSLTEQAEFIVNVVNIENDEEILRGVVNWLKSEIQRRKSIQGIPTIKILGYSQGHTTLSAFERFNTIENIEKLNEIFNIEFKIAQFEAIDVFQEIQKKLIYVKKEINIDEFEYSHLTFYKMLSEEFISTQTVRQAPNALNLEGLYVTPISKRTDDGGYRVGFGIGESNVNRSQLTKFATKINELSANRKNKGTNIYQKDVMLCLHIAPENEKFLKSLYDSCVWLVFIDPVVDLTYFQQTVDNLVIVHYSDQLSSSSHYDAITVTNKSIQYYQVIEEFLASVEIQMPKENITQVIKAFNTFNGEWLLRAVQGNGHDRREKMSVVAAIKYMLIEKQNEPDTLWIPISMEEIVRVAGNIGLSKKDGTFSHKLASKGKMSDDLLMLGVKKTGDKVELIFYPVEVKIGKNNGSVISTAIQQITSLAKVIEKELTATVSFEAKFLRNFFAKILIANARKMLLNDFYPEKNYDLSESVIEKLLNDEFDVIVNQEIIGAIVSFKAESSKIHRELISDIAIIEIPEHLAYKAIGLSMEDLENEDFSSIMKIDAPESAQIELNNPPEELQIYADEIILLTDNSEPKQNESSSLDTQVFKESAATTEDTDKIDEMPDIIKPQQPVETKVEKIVVEENDLAIKKIQKTNNDVSAIRPLLGDTLSDQKSIYWEFGHSALNNRHIVVGGRSGEGKTYFIQSLIKQMAEQGQSVLIIDYSASYTRNKLDANLLAELGDKVVERIVYDEKLPINPLRQRKFKTELDTFRLEQPYQVAGRVKEVFERIFEFGPQQSSAIYAAIRDGIETYGQSFNLKKLLLQLRESEDLTTATLATIINKLQQFIDIDPFDYDESFSWSQYFEKPGQITIIQFAGFDQDNIKKLMTELLLWDLWYYAQRGDEQHPLPIVLDEAQNLSFKSGSPSDKILREGRKFGISAWFATQSFNTFKADELSALENAPTSVFFRPVDSDLKIVSSKLRFEKRDQYLIHTLGKGQCFVRGKIKNNAGELVEAIKMIQVPPMK</sequence>
<proteinExistence type="predicted"/>
<evidence type="ECO:0000259" key="1">
    <source>
        <dbReference type="Pfam" id="PF01935"/>
    </source>
</evidence>
<reference evidence="2 3" key="1">
    <citation type="submission" date="2018-06" db="EMBL/GenBank/DDBJ databases">
        <title>Genomic Encyclopedia of Type Strains, Phase IV (KMG-IV): sequencing the most valuable type-strain genomes for metagenomic binning, comparative biology and taxonomic classification.</title>
        <authorList>
            <person name="Goeker M."/>
        </authorList>
    </citation>
    <scope>NUCLEOTIDE SEQUENCE [LARGE SCALE GENOMIC DNA]</scope>
    <source>
        <strain evidence="2 3">DSM 5</strain>
    </source>
</reference>
<evidence type="ECO:0000313" key="3">
    <source>
        <dbReference type="Proteomes" id="UP000248646"/>
    </source>
</evidence>
<dbReference type="EMBL" id="QKZI01000004">
    <property type="protein sequence ID" value="PZX04585.1"/>
    <property type="molecule type" value="Genomic_DNA"/>
</dbReference>
<dbReference type="PANTHER" id="PTHR30121">
    <property type="entry name" value="UNCHARACTERIZED PROTEIN YJGR-RELATED"/>
    <property type="match status" value="1"/>
</dbReference>
<dbReference type="PANTHER" id="PTHR30121:SF11">
    <property type="entry name" value="AAA+ ATPASE DOMAIN-CONTAINING PROTEIN"/>
    <property type="match status" value="1"/>
</dbReference>
<comment type="caution">
    <text evidence="2">The sequence shown here is derived from an EMBL/GenBank/DDBJ whole genome shotgun (WGS) entry which is preliminary data.</text>
</comment>
<organism evidence="2 3">
    <name type="scientific">Psychrobacillus insolitus</name>
    <dbReference type="NCBI Taxonomy" id="1461"/>
    <lineage>
        <taxon>Bacteria</taxon>
        <taxon>Bacillati</taxon>
        <taxon>Bacillota</taxon>
        <taxon>Bacilli</taxon>
        <taxon>Bacillales</taxon>
        <taxon>Bacillaceae</taxon>
        <taxon>Psychrobacillus</taxon>
    </lineage>
</organism>
<name>A0A2W7ME86_9BACI</name>
<protein>
    <submittedName>
        <fullName evidence="2">DNA phosphorothioation-dependent restriction protein DptH</fullName>
    </submittedName>
</protein>
<gene>
    <name evidence="2" type="ORF">C7437_10497</name>
</gene>
<accession>A0A2W7ME86</accession>
<dbReference type="InterPro" id="IPR017646">
    <property type="entry name" value="Dnd_assoc_2"/>
</dbReference>
<dbReference type="InterPro" id="IPR002789">
    <property type="entry name" value="HerA_central"/>
</dbReference>
<dbReference type="RefSeq" id="WP_111439731.1">
    <property type="nucleotide sequence ID" value="NZ_QKZI01000004.1"/>
</dbReference>
<dbReference type="InterPro" id="IPR027417">
    <property type="entry name" value="P-loop_NTPase"/>
</dbReference>
<dbReference type="InterPro" id="IPR051162">
    <property type="entry name" value="T4SS_component"/>
</dbReference>
<feature type="domain" description="Helicase HerA central" evidence="1">
    <location>
        <begin position="1416"/>
        <end position="1619"/>
    </location>
</feature>
<dbReference type="Pfam" id="PF01935">
    <property type="entry name" value="DUF87"/>
    <property type="match status" value="1"/>
</dbReference>
<dbReference type="Proteomes" id="UP000248646">
    <property type="component" value="Unassembled WGS sequence"/>
</dbReference>
<dbReference type="OrthoDB" id="9758751at2"/>
<dbReference type="SUPFAM" id="SSF52540">
    <property type="entry name" value="P-loop containing nucleoside triphosphate hydrolases"/>
    <property type="match status" value="1"/>
</dbReference>
<dbReference type="Gene3D" id="3.40.50.300">
    <property type="entry name" value="P-loop containing nucleotide triphosphate hydrolases"/>
    <property type="match status" value="2"/>
</dbReference>
<dbReference type="CDD" id="cd01983">
    <property type="entry name" value="SIMIBI"/>
    <property type="match status" value="1"/>
</dbReference>
<keyword evidence="3" id="KW-1185">Reference proteome</keyword>